<keyword evidence="4" id="KW-0539">Nucleus</keyword>
<evidence type="ECO:0000256" key="5">
    <source>
        <dbReference type="SAM" id="MobiDB-lite"/>
    </source>
</evidence>
<keyword evidence="3" id="KW-0804">Transcription</keyword>
<dbReference type="InterPro" id="IPR038491">
    <property type="entry name" value="Velvet_dom_sf"/>
</dbReference>
<feature type="region of interest" description="Disordered" evidence="5">
    <location>
        <begin position="1"/>
        <end position="28"/>
    </location>
</feature>
<evidence type="ECO:0000256" key="1">
    <source>
        <dbReference type="ARBA" id="ARBA00004123"/>
    </source>
</evidence>
<dbReference type="AlphaFoldDB" id="F4R749"/>
<dbReference type="Proteomes" id="UP000001072">
    <property type="component" value="Unassembled WGS sequence"/>
</dbReference>
<accession>F4R749</accession>
<organism evidence="8">
    <name type="scientific">Melampsora larici-populina (strain 98AG31 / pathotype 3-4-7)</name>
    <name type="common">Poplar leaf rust fungus</name>
    <dbReference type="NCBI Taxonomy" id="747676"/>
    <lineage>
        <taxon>Eukaryota</taxon>
        <taxon>Fungi</taxon>
        <taxon>Dikarya</taxon>
        <taxon>Basidiomycota</taxon>
        <taxon>Pucciniomycotina</taxon>
        <taxon>Pucciniomycetes</taxon>
        <taxon>Pucciniales</taxon>
        <taxon>Melampsoraceae</taxon>
        <taxon>Melampsora</taxon>
    </lineage>
</organism>
<dbReference type="PANTHER" id="PTHR33572:SF3">
    <property type="entry name" value="VELVET COMPLEX SUBUNIT B"/>
    <property type="match status" value="1"/>
</dbReference>
<dbReference type="RefSeq" id="XP_007405158.1">
    <property type="nucleotide sequence ID" value="XM_007405096.1"/>
</dbReference>
<evidence type="ECO:0000256" key="3">
    <source>
        <dbReference type="ARBA" id="ARBA00023163"/>
    </source>
</evidence>
<dbReference type="GO" id="GO:0005634">
    <property type="term" value="C:nucleus"/>
    <property type="evidence" value="ECO:0007669"/>
    <property type="project" value="UniProtKB-SubCell"/>
</dbReference>
<dbReference type="PROSITE" id="PS51821">
    <property type="entry name" value="VELVET"/>
    <property type="match status" value="1"/>
</dbReference>
<dbReference type="Pfam" id="PF11754">
    <property type="entry name" value="Velvet"/>
    <property type="match status" value="2"/>
</dbReference>
<feature type="domain" description="Velvet" evidence="6">
    <location>
        <begin position="47"/>
        <end position="288"/>
    </location>
</feature>
<evidence type="ECO:0000256" key="2">
    <source>
        <dbReference type="ARBA" id="ARBA00023015"/>
    </source>
</evidence>
<dbReference type="InParanoid" id="F4R749"/>
<dbReference type="PANTHER" id="PTHR33572">
    <property type="entry name" value="SPORE DEVELOPMENT REGULATOR VOSA"/>
    <property type="match status" value="1"/>
</dbReference>
<dbReference type="InterPro" id="IPR021740">
    <property type="entry name" value="Velvet"/>
</dbReference>
<feature type="compositionally biased region" description="Polar residues" evidence="5">
    <location>
        <begin position="9"/>
        <end position="19"/>
    </location>
</feature>
<sequence>MSHSRSFESESVTHSQTQGASLHSSGSSANTASSSKLFTLLKGQFAHRQLIFRAEVVQQPERCRMSGFGEKDRRPIALLCVWGVPLTWRGLRPIHTQVYQSIAKLLIIRSSFLTDPPPVVKLSVVDSRGGIVAPETIDADTLFCHVSLHSADRREPRGLVYNPSSSIVDQLSSPVLNVSDSELESYPVRNLLGSLTTQARLLRNEFGQPGVYFIFSDLAVRTEGSWTCRFSIVDLNSPDDNLDGDMPELVSTFSEPFHVSPAKTFRGMLDSTPLTKAFSNQGVKLILRNVGCSNSDEAPSS</sequence>
<proteinExistence type="predicted"/>
<dbReference type="EMBL" id="GL883092">
    <property type="protein sequence ID" value="EGG11523.1"/>
    <property type="molecule type" value="Genomic_DNA"/>
</dbReference>
<evidence type="ECO:0000313" key="7">
    <source>
        <dbReference type="EMBL" id="EGG11523.1"/>
    </source>
</evidence>
<dbReference type="HOGENOM" id="CLU_022491_0_0_1"/>
<keyword evidence="2" id="KW-0805">Transcription regulation</keyword>
<evidence type="ECO:0000313" key="8">
    <source>
        <dbReference type="Proteomes" id="UP000001072"/>
    </source>
</evidence>
<keyword evidence="8" id="KW-1185">Reference proteome</keyword>
<protein>
    <recommendedName>
        <fullName evidence="6">Velvet domain-containing protein</fullName>
    </recommendedName>
</protein>
<comment type="subcellular location">
    <subcellularLocation>
        <location evidence="1">Nucleus</location>
    </subcellularLocation>
</comment>
<gene>
    <name evidence="7" type="ORF">MELLADRAFT_91095</name>
</gene>
<reference evidence="8" key="1">
    <citation type="journal article" date="2011" name="Proc. Natl. Acad. Sci. U.S.A.">
        <title>Obligate biotrophy features unraveled by the genomic analysis of rust fungi.</title>
        <authorList>
            <person name="Duplessis S."/>
            <person name="Cuomo C.A."/>
            <person name="Lin Y.-C."/>
            <person name="Aerts A."/>
            <person name="Tisserant E."/>
            <person name="Veneault-Fourrey C."/>
            <person name="Joly D.L."/>
            <person name="Hacquard S."/>
            <person name="Amselem J."/>
            <person name="Cantarel B.L."/>
            <person name="Chiu R."/>
            <person name="Coutinho P.M."/>
            <person name="Feau N."/>
            <person name="Field M."/>
            <person name="Frey P."/>
            <person name="Gelhaye E."/>
            <person name="Goldberg J."/>
            <person name="Grabherr M.G."/>
            <person name="Kodira C.D."/>
            <person name="Kohler A."/>
            <person name="Kuees U."/>
            <person name="Lindquist E.A."/>
            <person name="Lucas S.M."/>
            <person name="Mago R."/>
            <person name="Mauceli E."/>
            <person name="Morin E."/>
            <person name="Murat C."/>
            <person name="Pangilinan J.L."/>
            <person name="Park R."/>
            <person name="Pearson M."/>
            <person name="Quesneville H."/>
            <person name="Rouhier N."/>
            <person name="Sakthikumar S."/>
            <person name="Salamov A.A."/>
            <person name="Schmutz J."/>
            <person name="Selles B."/>
            <person name="Shapiro H."/>
            <person name="Tanguay P."/>
            <person name="Tuskan G.A."/>
            <person name="Henrissat B."/>
            <person name="Van de Peer Y."/>
            <person name="Rouze P."/>
            <person name="Ellis J.G."/>
            <person name="Dodds P.N."/>
            <person name="Schein J.E."/>
            <person name="Zhong S."/>
            <person name="Hamelin R.C."/>
            <person name="Grigoriev I.V."/>
            <person name="Szabo L.J."/>
            <person name="Martin F."/>
        </authorList>
    </citation>
    <scope>NUCLEOTIDE SEQUENCE [LARGE SCALE GENOMIC DNA]</scope>
    <source>
        <strain evidence="8">98AG31 / pathotype 3-4-7</strain>
    </source>
</reference>
<dbReference type="VEuPathDB" id="FungiDB:MELLADRAFT_91095"/>
<dbReference type="STRING" id="747676.F4R749"/>
<dbReference type="GeneID" id="18935779"/>
<dbReference type="KEGG" id="mlr:MELLADRAFT_91095"/>
<dbReference type="InterPro" id="IPR037525">
    <property type="entry name" value="Velvet_dom"/>
</dbReference>
<dbReference type="OrthoDB" id="1746739at2759"/>
<evidence type="ECO:0000259" key="6">
    <source>
        <dbReference type="PROSITE" id="PS51821"/>
    </source>
</evidence>
<name>F4R749_MELLP</name>
<dbReference type="Gene3D" id="2.60.40.3960">
    <property type="entry name" value="Velvet domain"/>
    <property type="match status" value="1"/>
</dbReference>
<evidence type="ECO:0000256" key="4">
    <source>
        <dbReference type="ARBA" id="ARBA00023242"/>
    </source>
</evidence>